<dbReference type="GO" id="GO:0005634">
    <property type="term" value="C:nucleus"/>
    <property type="evidence" value="ECO:0007669"/>
    <property type="project" value="TreeGrafter"/>
</dbReference>
<feature type="binding site" evidence="6">
    <location>
        <position position="100"/>
    </location>
    <ligand>
        <name>substrate</name>
    </ligand>
</feature>
<comment type="caution">
    <text evidence="8">The sequence shown here is derived from an EMBL/GenBank/DDBJ whole genome shotgun (WGS) entry which is preliminary data.</text>
</comment>
<reference evidence="8" key="1">
    <citation type="submission" date="2020-12" db="EMBL/GenBank/DDBJ databases">
        <title>Metabolic potential, ecology and presence of endohyphal bacteria is reflected in genomic diversity of Mucoromycotina.</title>
        <authorList>
            <person name="Muszewska A."/>
            <person name="Okrasinska A."/>
            <person name="Steczkiewicz K."/>
            <person name="Drgas O."/>
            <person name="Orlowska M."/>
            <person name="Perlinska-Lenart U."/>
            <person name="Aleksandrzak-Piekarczyk T."/>
            <person name="Szatraj K."/>
            <person name="Zielenkiewicz U."/>
            <person name="Pilsyk S."/>
            <person name="Malc E."/>
            <person name="Mieczkowski P."/>
            <person name="Kruszewska J.S."/>
            <person name="Biernat P."/>
            <person name="Pawlowska J."/>
        </authorList>
    </citation>
    <scope>NUCLEOTIDE SEQUENCE</scope>
    <source>
        <strain evidence="8">CBS 226.32</strain>
    </source>
</reference>
<keyword evidence="9" id="KW-1185">Reference proteome</keyword>
<feature type="active site" description="Nucleophile" evidence="5">
    <location>
        <position position="44"/>
    </location>
</feature>
<dbReference type="InterPro" id="IPR020103">
    <property type="entry name" value="PsdUridine_synth_cat_dom_sf"/>
</dbReference>
<dbReference type="CDD" id="cd02568">
    <property type="entry name" value="PseudoU_synth_PUS1_PUS2"/>
    <property type="match status" value="1"/>
</dbReference>
<comment type="catalytic activity">
    <reaction evidence="4">
        <text>a uridine in tRNA = a pseudouridine in tRNA</text>
        <dbReference type="Rhea" id="RHEA:54572"/>
        <dbReference type="Rhea" id="RHEA-COMP:13339"/>
        <dbReference type="Rhea" id="RHEA-COMP:13934"/>
        <dbReference type="ChEBI" id="CHEBI:65314"/>
        <dbReference type="ChEBI" id="CHEBI:65315"/>
    </reaction>
</comment>
<dbReference type="AlphaFoldDB" id="A0A8H7VGM0"/>
<dbReference type="GO" id="GO:0009982">
    <property type="term" value="F:pseudouridine synthase activity"/>
    <property type="evidence" value="ECO:0007669"/>
    <property type="project" value="InterPro"/>
</dbReference>
<dbReference type="InterPro" id="IPR020095">
    <property type="entry name" value="PsdUridine_synth_TruA_C"/>
</dbReference>
<evidence type="ECO:0000256" key="4">
    <source>
        <dbReference type="ARBA" id="ARBA00036943"/>
    </source>
</evidence>
<accession>A0A8H7VGM0</accession>
<dbReference type="InterPro" id="IPR001406">
    <property type="entry name" value="PsdUridine_synth_TruA"/>
</dbReference>
<evidence type="ECO:0000256" key="2">
    <source>
        <dbReference type="ARBA" id="ARBA00022694"/>
    </source>
</evidence>
<dbReference type="Gene3D" id="3.30.70.580">
    <property type="entry name" value="Pseudouridine synthase I, catalytic domain, N-terminal subdomain"/>
    <property type="match status" value="1"/>
</dbReference>
<dbReference type="InterPro" id="IPR020094">
    <property type="entry name" value="TruA/RsuA/RluB/E/F_N"/>
</dbReference>
<dbReference type="PANTHER" id="PTHR11142">
    <property type="entry name" value="PSEUDOURIDYLATE SYNTHASE"/>
    <property type="match status" value="1"/>
</dbReference>
<dbReference type="GO" id="GO:1990481">
    <property type="term" value="P:mRNA pseudouridine synthesis"/>
    <property type="evidence" value="ECO:0007669"/>
    <property type="project" value="TreeGrafter"/>
</dbReference>
<dbReference type="Gene3D" id="3.30.70.660">
    <property type="entry name" value="Pseudouridine synthase I, catalytic domain, C-terminal subdomain"/>
    <property type="match status" value="1"/>
</dbReference>
<dbReference type="Pfam" id="PF01416">
    <property type="entry name" value="PseudoU_synth_1"/>
    <property type="match status" value="1"/>
</dbReference>
<dbReference type="InterPro" id="IPR020097">
    <property type="entry name" value="PsdUridine_synth_TruA_a/b_dom"/>
</dbReference>
<organism evidence="8 9">
    <name type="scientific">Mucor plumbeus</name>
    <dbReference type="NCBI Taxonomy" id="97098"/>
    <lineage>
        <taxon>Eukaryota</taxon>
        <taxon>Fungi</taxon>
        <taxon>Fungi incertae sedis</taxon>
        <taxon>Mucoromycota</taxon>
        <taxon>Mucoromycotina</taxon>
        <taxon>Mucoromycetes</taxon>
        <taxon>Mucorales</taxon>
        <taxon>Mucorineae</taxon>
        <taxon>Mucoraceae</taxon>
        <taxon>Mucor</taxon>
    </lineage>
</organism>
<evidence type="ECO:0000256" key="3">
    <source>
        <dbReference type="ARBA" id="ARBA00023235"/>
    </source>
</evidence>
<name>A0A8H7VGM0_9FUNG</name>
<dbReference type="InterPro" id="IPR041708">
    <property type="entry name" value="PUS1/PUS2-like"/>
</dbReference>
<sequence>MQANPGTVTIESVLFDALCKTGAVSTSNAIDPKKVQLMRAARTDKGVHASCNLVSLKMICQDEKIVEKLNAVLPQQIRVWGYVETQRNFHAKNKCDSRIYEYLMPSYALKQLEPNKEWTVEPQSDKDIQIATEDRTLTRYMKPTNSIKLLAYRVDQDRFSKFKQAMHMFKGTHNFHNYTIARSFKDQAANRFIIDINVDDPVIIEGMEWISVKLHGQSFMLHQIRKMISMAMLCTRTGTPLTLLPKTFDSAKINIPKAPALGLLLDRPIFKLYNNRMQSIEHRKIIDFDQYKNAIETFKKESIYSKIIEQESQEKVWVLFDTFLMTIDSHVEKDYKFFNKDGIIPEDSILSTKYSVSNPSPNTLD</sequence>
<protein>
    <recommendedName>
        <fullName evidence="7">Pseudouridine synthase I TruA alpha/beta domain-containing protein</fullName>
    </recommendedName>
</protein>
<evidence type="ECO:0000256" key="5">
    <source>
        <dbReference type="PIRSR" id="PIRSR641708-1"/>
    </source>
</evidence>
<dbReference type="EMBL" id="JAEPRC010000004">
    <property type="protein sequence ID" value="KAG2215738.1"/>
    <property type="molecule type" value="Genomic_DNA"/>
</dbReference>
<proteinExistence type="inferred from homology"/>
<dbReference type="FunFam" id="3.30.70.580:FF:000002">
    <property type="entry name" value="tRNA pseudouridine synthase"/>
    <property type="match status" value="1"/>
</dbReference>
<dbReference type="Proteomes" id="UP000650833">
    <property type="component" value="Unassembled WGS sequence"/>
</dbReference>
<dbReference type="NCBIfam" id="TIGR00071">
    <property type="entry name" value="hisT_truA"/>
    <property type="match status" value="1"/>
</dbReference>
<comment type="similarity">
    <text evidence="1">Belongs to the tRNA pseudouridine synthase TruA family.</text>
</comment>
<evidence type="ECO:0000313" key="9">
    <source>
        <dbReference type="Proteomes" id="UP000650833"/>
    </source>
</evidence>
<feature type="domain" description="Pseudouridine synthase I TruA alpha/beta" evidence="7">
    <location>
        <begin position="165"/>
        <end position="268"/>
    </location>
</feature>
<dbReference type="GO" id="GO:0003723">
    <property type="term" value="F:RNA binding"/>
    <property type="evidence" value="ECO:0007669"/>
    <property type="project" value="InterPro"/>
</dbReference>
<keyword evidence="3" id="KW-0413">Isomerase</keyword>
<evidence type="ECO:0000259" key="7">
    <source>
        <dbReference type="Pfam" id="PF01416"/>
    </source>
</evidence>
<dbReference type="PANTHER" id="PTHR11142:SF4">
    <property type="entry name" value="PSEUDOURIDYLATE SYNTHASE 1 HOMOLOG"/>
    <property type="match status" value="1"/>
</dbReference>
<dbReference type="OrthoDB" id="10256309at2759"/>
<evidence type="ECO:0000256" key="6">
    <source>
        <dbReference type="PIRSR" id="PIRSR641708-2"/>
    </source>
</evidence>
<dbReference type="GO" id="GO:0031119">
    <property type="term" value="P:tRNA pseudouridine synthesis"/>
    <property type="evidence" value="ECO:0007669"/>
    <property type="project" value="InterPro"/>
</dbReference>
<keyword evidence="2" id="KW-0819">tRNA processing</keyword>
<evidence type="ECO:0000256" key="1">
    <source>
        <dbReference type="ARBA" id="ARBA00009375"/>
    </source>
</evidence>
<gene>
    <name evidence="8" type="ORF">INT46_003950</name>
</gene>
<evidence type="ECO:0000313" key="8">
    <source>
        <dbReference type="EMBL" id="KAG2215738.1"/>
    </source>
</evidence>
<dbReference type="SUPFAM" id="SSF55120">
    <property type="entry name" value="Pseudouridine synthase"/>
    <property type="match status" value="1"/>
</dbReference>